<organism evidence="1 2">
    <name type="scientific">Meganyctiphanes norvegica</name>
    <name type="common">Northern krill</name>
    <name type="synonym">Thysanopoda norvegica</name>
    <dbReference type="NCBI Taxonomy" id="48144"/>
    <lineage>
        <taxon>Eukaryota</taxon>
        <taxon>Metazoa</taxon>
        <taxon>Ecdysozoa</taxon>
        <taxon>Arthropoda</taxon>
        <taxon>Crustacea</taxon>
        <taxon>Multicrustacea</taxon>
        <taxon>Malacostraca</taxon>
        <taxon>Eumalacostraca</taxon>
        <taxon>Eucarida</taxon>
        <taxon>Euphausiacea</taxon>
        <taxon>Euphausiidae</taxon>
        <taxon>Meganyctiphanes</taxon>
    </lineage>
</organism>
<evidence type="ECO:0000313" key="2">
    <source>
        <dbReference type="Proteomes" id="UP001497623"/>
    </source>
</evidence>
<feature type="non-terminal residue" evidence="1">
    <location>
        <position position="1"/>
    </location>
</feature>
<dbReference type="AlphaFoldDB" id="A0AAV2RP94"/>
<protein>
    <recommendedName>
        <fullName evidence="3">C-type lectin domain-containing protein</fullName>
    </recommendedName>
</protein>
<name>A0AAV2RP94_MEGNR</name>
<evidence type="ECO:0008006" key="3">
    <source>
        <dbReference type="Google" id="ProtNLM"/>
    </source>
</evidence>
<comment type="caution">
    <text evidence="1">The sequence shown here is derived from an EMBL/GenBank/DDBJ whole genome shotgun (WGS) entry which is preliminary data.</text>
</comment>
<keyword evidence="2" id="KW-1185">Reference proteome</keyword>
<dbReference type="InterPro" id="IPR016187">
    <property type="entry name" value="CTDL_fold"/>
</dbReference>
<evidence type="ECO:0000313" key="1">
    <source>
        <dbReference type="EMBL" id="CAL4135322.1"/>
    </source>
</evidence>
<dbReference type="EMBL" id="CAXKWB010029244">
    <property type="protein sequence ID" value="CAL4135322.1"/>
    <property type="molecule type" value="Genomic_DNA"/>
</dbReference>
<reference evidence="1 2" key="1">
    <citation type="submission" date="2024-05" db="EMBL/GenBank/DDBJ databases">
        <authorList>
            <person name="Wallberg A."/>
        </authorList>
    </citation>
    <scope>NUCLEOTIDE SEQUENCE [LARGE SCALE GENOMIC DNA]</scope>
</reference>
<proteinExistence type="predicted"/>
<dbReference type="InterPro" id="IPR016186">
    <property type="entry name" value="C-type_lectin-like/link_sf"/>
</dbReference>
<dbReference type="CDD" id="cd00037">
    <property type="entry name" value="CLECT"/>
    <property type="match status" value="1"/>
</dbReference>
<sequence>ACPVGFFTVEGSKQCFKYWNDYPRNWEESKFKCMDENLVLASPSDEAAIALRKYILDEYGDRVYLWLDGVVPKGRNPMMWQRNQTELRRDNPLWLRGEPMLCSKHEFLCGDLCLLMPIVQELVTFFPTQVYRTWDCAWYLGATLCEAIDV</sequence>
<gene>
    <name evidence="1" type="ORF">MNOR_LOCUS27572</name>
</gene>
<accession>A0AAV2RP94</accession>
<dbReference type="Proteomes" id="UP001497623">
    <property type="component" value="Unassembled WGS sequence"/>
</dbReference>
<dbReference type="SUPFAM" id="SSF56436">
    <property type="entry name" value="C-type lectin-like"/>
    <property type="match status" value="1"/>
</dbReference>
<dbReference type="Gene3D" id="3.10.100.10">
    <property type="entry name" value="Mannose-Binding Protein A, subunit A"/>
    <property type="match status" value="1"/>
</dbReference>